<dbReference type="PANTHER" id="PTHR16254">
    <property type="entry name" value="POTASSIUM/PROTON ANTIPORTER-RELATED"/>
    <property type="match status" value="1"/>
</dbReference>
<keyword evidence="2" id="KW-0050">Antiport</keyword>
<evidence type="ECO:0000313" key="6">
    <source>
        <dbReference type="Proteomes" id="UP001163823"/>
    </source>
</evidence>
<evidence type="ECO:0000256" key="1">
    <source>
        <dbReference type="ARBA" id="ARBA00022448"/>
    </source>
</evidence>
<dbReference type="InterPro" id="IPR045158">
    <property type="entry name" value="KEA4/5/6-like"/>
</dbReference>
<feature type="transmembrane region" description="Helical" evidence="4">
    <location>
        <begin position="14"/>
        <end position="31"/>
    </location>
</feature>
<keyword evidence="4" id="KW-1133">Transmembrane helix</keyword>
<sequence length="195" mass="22173">MAILVVKKRGIFGYWYRLLVLLICARICITARSDKEMRERFDGNMLNSSSLDSNDTLAKMFDRVLEKEFSENDQPEGSDKSSFNSSVADQEAVLETVAKITHDKPKRNDTQESNGARSFQFQNVFSLENEDSDDVTTLIDKKDNVFVMSNKKSKYPILQVDLRNGTILGKNAAYGSFDVMMDLLFFSFSIFQGQV</sequence>
<reference evidence="5" key="1">
    <citation type="journal article" date="2023" name="Science">
        <title>Elucidation of the pathway for biosynthesis of saponin adjuvants from the soapbark tree.</title>
        <authorList>
            <person name="Reed J."/>
            <person name="Orme A."/>
            <person name="El-Demerdash A."/>
            <person name="Owen C."/>
            <person name="Martin L.B.B."/>
            <person name="Misra R.C."/>
            <person name="Kikuchi S."/>
            <person name="Rejzek M."/>
            <person name="Martin A.C."/>
            <person name="Harkess A."/>
            <person name="Leebens-Mack J."/>
            <person name="Louveau T."/>
            <person name="Stephenson M.J."/>
            <person name="Osbourn A."/>
        </authorList>
    </citation>
    <scope>NUCLEOTIDE SEQUENCE</scope>
    <source>
        <strain evidence="5">S10</strain>
    </source>
</reference>
<proteinExistence type="predicted"/>
<keyword evidence="1" id="KW-0813">Transport</keyword>
<accession>A0AAD7M4Y1</accession>
<evidence type="ECO:0000256" key="3">
    <source>
        <dbReference type="ARBA" id="ARBA00023065"/>
    </source>
</evidence>
<dbReference type="GO" id="GO:0015386">
    <property type="term" value="F:potassium:proton antiporter activity"/>
    <property type="evidence" value="ECO:0007669"/>
    <property type="project" value="InterPro"/>
</dbReference>
<evidence type="ECO:0000256" key="2">
    <source>
        <dbReference type="ARBA" id="ARBA00022449"/>
    </source>
</evidence>
<evidence type="ECO:0000313" key="5">
    <source>
        <dbReference type="EMBL" id="KAJ7970059.1"/>
    </source>
</evidence>
<gene>
    <name evidence="5" type="ORF">O6P43_008304</name>
</gene>
<name>A0AAD7M4Y1_QUISA</name>
<keyword evidence="4" id="KW-0472">Membrane</keyword>
<dbReference type="Proteomes" id="UP001163823">
    <property type="component" value="Chromosome 4"/>
</dbReference>
<keyword evidence="4" id="KW-0812">Transmembrane</keyword>
<dbReference type="AlphaFoldDB" id="A0AAD7M4Y1"/>
<keyword evidence="6" id="KW-1185">Reference proteome</keyword>
<keyword evidence="3" id="KW-0406">Ion transport</keyword>
<evidence type="ECO:0000256" key="4">
    <source>
        <dbReference type="SAM" id="Phobius"/>
    </source>
</evidence>
<dbReference type="EMBL" id="JARAOO010000004">
    <property type="protein sequence ID" value="KAJ7970059.1"/>
    <property type="molecule type" value="Genomic_DNA"/>
</dbReference>
<dbReference type="PANTHER" id="PTHR16254:SF20">
    <property type="entry name" value="K(+) EFFLUX ANTIPORTER 5"/>
    <property type="match status" value="1"/>
</dbReference>
<organism evidence="5 6">
    <name type="scientific">Quillaja saponaria</name>
    <name type="common">Soap bark tree</name>
    <dbReference type="NCBI Taxonomy" id="32244"/>
    <lineage>
        <taxon>Eukaryota</taxon>
        <taxon>Viridiplantae</taxon>
        <taxon>Streptophyta</taxon>
        <taxon>Embryophyta</taxon>
        <taxon>Tracheophyta</taxon>
        <taxon>Spermatophyta</taxon>
        <taxon>Magnoliopsida</taxon>
        <taxon>eudicotyledons</taxon>
        <taxon>Gunneridae</taxon>
        <taxon>Pentapetalae</taxon>
        <taxon>rosids</taxon>
        <taxon>fabids</taxon>
        <taxon>Fabales</taxon>
        <taxon>Quillajaceae</taxon>
        <taxon>Quillaja</taxon>
    </lineage>
</organism>
<comment type="caution">
    <text evidence="5">The sequence shown here is derived from an EMBL/GenBank/DDBJ whole genome shotgun (WGS) entry which is preliminary data.</text>
</comment>
<protein>
    <submittedName>
        <fullName evidence="5">K(+) efflux antiporter 5</fullName>
    </submittedName>
</protein>
<dbReference type="KEGG" id="qsa:O6P43_008304"/>